<feature type="transmembrane region" description="Helical" evidence="1">
    <location>
        <begin position="61"/>
        <end position="89"/>
    </location>
</feature>
<keyword evidence="3" id="KW-1185">Reference proteome</keyword>
<dbReference type="EnsemblMetazoa" id="SMAR013373-RA">
    <property type="protein sequence ID" value="SMAR013373-PA"/>
    <property type="gene ID" value="SMAR013373"/>
</dbReference>
<dbReference type="EMBL" id="JH431372">
    <property type="status" value="NOT_ANNOTATED_CDS"/>
    <property type="molecule type" value="Genomic_DNA"/>
</dbReference>
<dbReference type="HOGENOM" id="CLU_2429860_0_0_1"/>
<dbReference type="Proteomes" id="UP000014500">
    <property type="component" value="Unassembled WGS sequence"/>
</dbReference>
<reference evidence="3" key="1">
    <citation type="submission" date="2011-05" db="EMBL/GenBank/DDBJ databases">
        <authorList>
            <person name="Richards S.R."/>
            <person name="Qu J."/>
            <person name="Jiang H."/>
            <person name="Jhangiani S.N."/>
            <person name="Agravi P."/>
            <person name="Goodspeed R."/>
            <person name="Gross S."/>
            <person name="Mandapat C."/>
            <person name="Jackson L."/>
            <person name="Mathew T."/>
            <person name="Pu L."/>
            <person name="Thornton R."/>
            <person name="Saada N."/>
            <person name="Wilczek-Boney K.B."/>
            <person name="Lee S."/>
            <person name="Kovar C."/>
            <person name="Wu Y."/>
            <person name="Scherer S.E."/>
            <person name="Worley K.C."/>
            <person name="Muzny D.M."/>
            <person name="Gibbs R."/>
        </authorList>
    </citation>
    <scope>NUCLEOTIDE SEQUENCE</scope>
    <source>
        <strain evidence="3">Brora</strain>
    </source>
</reference>
<evidence type="ECO:0000313" key="3">
    <source>
        <dbReference type="Proteomes" id="UP000014500"/>
    </source>
</evidence>
<evidence type="ECO:0000313" key="2">
    <source>
        <dbReference type="EnsemblMetazoa" id="SMAR013373-PA"/>
    </source>
</evidence>
<proteinExistence type="predicted"/>
<evidence type="ECO:0000256" key="1">
    <source>
        <dbReference type="SAM" id="Phobius"/>
    </source>
</evidence>
<protein>
    <submittedName>
        <fullName evidence="2">Uncharacterized protein</fullName>
    </submittedName>
</protein>
<sequence length="91" mass="10761">MSKLLSHGAIRRDFVSKARLDRSAPEAESRQQSRAFASLACMKMKKRLVSALPRDGTGILLYYYIILLLYYYIIIILLLYYYYIIIYYYSP</sequence>
<accession>T1JHP2</accession>
<dbReference type="AlphaFoldDB" id="T1JHP2"/>
<name>T1JHP2_STRMM</name>
<keyword evidence="1" id="KW-0472">Membrane</keyword>
<reference evidence="2" key="2">
    <citation type="submission" date="2015-02" db="UniProtKB">
        <authorList>
            <consortium name="EnsemblMetazoa"/>
        </authorList>
    </citation>
    <scope>IDENTIFICATION</scope>
</reference>
<organism evidence="2 3">
    <name type="scientific">Strigamia maritima</name>
    <name type="common">European centipede</name>
    <name type="synonym">Geophilus maritimus</name>
    <dbReference type="NCBI Taxonomy" id="126957"/>
    <lineage>
        <taxon>Eukaryota</taxon>
        <taxon>Metazoa</taxon>
        <taxon>Ecdysozoa</taxon>
        <taxon>Arthropoda</taxon>
        <taxon>Myriapoda</taxon>
        <taxon>Chilopoda</taxon>
        <taxon>Pleurostigmophora</taxon>
        <taxon>Geophilomorpha</taxon>
        <taxon>Linotaeniidae</taxon>
        <taxon>Strigamia</taxon>
    </lineage>
</organism>
<keyword evidence="1" id="KW-0812">Transmembrane</keyword>
<keyword evidence="1" id="KW-1133">Transmembrane helix</keyword>